<keyword evidence="9" id="KW-0067">ATP-binding</keyword>
<keyword evidence="11 12" id="KW-0472">Membrane</keyword>
<dbReference type="PANTHER" id="PTHR43711:SF26">
    <property type="entry name" value="SENSOR HISTIDINE KINASE RCSC"/>
    <property type="match status" value="1"/>
</dbReference>
<keyword evidence="12" id="KW-1133">Transmembrane helix</keyword>
<dbReference type="SMART" id="SM00387">
    <property type="entry name" value="HATPase_c"/>
    <property type="match status" value="1"/>
</dbReference>
<dbReference type="SUPFAM" id="SSF55874">
    <property type="entry name" value="ATPase domain of HSP90 chaperone/DNA topoisomerase II/histidine kinase"/>
    <property type="match status" value="1"/>
</dbReference>
<dbReference type="AlphaFoldDB" id="A0AA51X3X7"/>
<dbReference type="InterPro" id="IPR005467">
    <property type="entry name" value="His_kinase_dom"/>
</dbReference>
<proteinExistence type="predicted"/>
<dbReference type="SMART" id="SM00388">
    <property type="entry name" value="HisKA"/>
    <property type="match status" value="1"/>
</dbReference>
<dbReference type="RefSeq" id="WP_322346620.1">
    <property type="nucleotide sequence ID" value="NZ_CP129968.2"/>
</dbReference>
<evidence type="ECO:0000256" key="4">
    <source>
        <dbReference type="ARBA" id="ARBA00022475"/>
    </source>
</evidence>
<keyword evidence="6" id="KW-0808">Transferase</keyword>
<keyword evidence="5" id="KW-0597">Phosphoprotein</keyword>
<evidence type="ECO:0000256" key="1">
    <source>
        <dbReference type="ARBA" id="ARBA00000085"/>
    </source>
</evidence>
<dbReference type="InterPro" id="IPR050736">
    <property type="entry name" value="Sensor_HK_Regulatory"/>
</dbReference>
<feature type="transmembrane region" description="Helical" evidence="12">
    <location>
        <begin position="257"/>
        <end position="275"/>
    </location>
</feature>
<dbReference type="GO" id="GO:0005524">
    <property type="term" value="F:ATP binding"/>
    <property type="evidence" value="ECO:0007669"/>
    <property type="project" value="UniProtKB-KW"/>
</dbReference>
<evidence type="ECO:0000256" key="5">
    <source>
        <dbReference type="ARBA" id="ARBA00022553"/>
    </source>
</evidence>
<dbReference type="SUPFAM" id="SSF47384">
    <property type="entry name" value="Homodimeric domain of signal transducing histidine kinase"/>
    <property type="match status" value="1"/>
</dbReference>
<evidence type="ECO:0000256" key="6">
    <source>
        <dbReference type="ARBA" id="ARBA00022679"/>
    </source>
</evidence>
<dbReference type="CDD" id="cd00082">
    <property type="entry name" value="HisKA"/>
    <property type="match status" value="1"/>
</dbReference>
<feature type="transmembrane region" description="Helical" evidence="12">
    <location>
        <begin position="368"/>
        <end position="386"/>
    </location>
</feature>
<comment type="catalytic activity">
    <reaction evidence="1">
        <text>ATP + protein L-histidine = ADP + protein N-phospho-L-histidine.</text>
        <dbReference type="EC" id="2.7.13.3"/>
    </reaction>
</comment>
<evidence type="ECO:0000256" key="2">
    <source>
        <dbReference type="ARBA" id="ARBA00004236"/>
    </source>
</evidence>
<keyword evidence="10" id="KW-0902">Two-component regulatory system</keyword>
<dbReference type="FunFam" id="3.30.565.10:FF:000023">
    <property type="entry name" value="PAS domain-containing sensor histidine kinase"/>
    <property type="match status" value="1"/>
</dbReference>
<dbReference type="EMBL" id="CP129968">
    <property type="protein sequence ID" value="WNB17226.1"/>
    <property type="molecule type" value="Genomic_DNA"/>
</dbReference>
<keyword evidence="8 14" id="KW-0418">Kinase</keyword>
<dbReference type="Proteomes" id="UP001232019">
    <property type="component" value="Chromosome"/>
</dbReference>
<sequence>MAYRIFSIFILTFILSFSSIAQNAVFDLRDSKLNENVISLAGNWQIEFGKLLSAKQMANIDSAIYVGVPHSWSNIDQKGIDFPSTGFATYYTKVIPDQNVNQLAINGNVISTNYKIIVNDIVLGGVGKVGKSKEEAEPNYQTKIYPLPKADTLEIIIQVSNYHYRKGGMTMAPKISSYINLIEEKGQNIVLAFFLIGSIFFMGLYHLGANLFRTRSKMNTYFILVCLFTILRTLSVNEYILIEYLHFPWWLSTRVELISFYLLLAFTVRFIYYLFPEYIPNKLSSITYVVGIVASVITVFSPIYYSSYLVPIMQTITVIVSFGILYFLLKACCGKNKEILIALIGFLILFAATMVEILIHHSQLVGETVFALGVFFYLFSHVIILANRQNDTYVKNLELSEELKSYNSLLEKTVNERTEELNTRNFDLIQKNEELKRINDEKNGLTHVLAHDLKSPLNNNNGLINLIKMDDSLNPQVENYISKLQKSNQQGLKLIEDLLQLYKIESQPDLEIEEINIDYFFEEVIHLHEDNARLKKVNLICDISTEAKKFKTDVKKLHRIMNNLVSNAIKFTHHNKSIFIKVSNKNSDVKIEIEDQGIGIREEEKDKLFQKFQKMSNKPTAGESSTGLGLSIVKTLVEQLSGTITFKSTYGKGTTFILSLPNL</sequence>
<dbReference type="InterPro" id="IPR011623">
    <property type="entry name" value="7TMR_DISM_rcpt_extracell_dom1"/>
</dbReference>
<keyword evidence="12" id="KW-0812">Transmembrane</keyword>
<dbReference type="Gene3D" id="3.30.565.10">
    <property type="entry name" value="Histidine kinase-like ATPase, C-terminal domain"/>
    <property type="match status" value="1"/>
</dbReference>
<dbReference type="GO" id="GO:0005886">
    <property type="term" value="C:plasma membrane"/>
    <property type="evidence" value="ECO:0007669"/>
    <property type="project" value="UniProtKB-SubCell"/>
</dbReference>
<dbReference type="KEGG" id="marp:QYS47_33300"/>
<keyword evidence="4" id="KW-1003">Cell membrane</keyword>
<feature type="transmembrane region" description="Helical" evidence="12">
    <location>
        <begin position="287"/>
        <end position="305"/>
    </location>
</feature>
<keyword evidence="7" id="KW-0547">Nucleotide-binding</keyword>
<evidence type="ECO:0000313" key="14">
    <source>
        <dbReference type="EMBL" id="WNB17226.1"/>
    </source>
</evidence>
<evidence type="ECO:0000256" key="7">
    <source>
        <dbReference type="ARBA" id="ARBA00022741"/>
    </source>
</evidence>
<protein>
    <recommendedName>
        <fullName evidence="3">histidine kinase</fullName>
        <ecNumber evidence="3">2.7.13.3</ecNumber>
    </recommendedName>
</protein>
<feature type="transmembrane region" description="Helical" evidence="12">
    <location>
        <begin position="341"/>
        <end position="362"/>
    </location>
</feature>
<dbReference type="GO" id="GO:0000155">
    <property type="term" value="F:phosphorelay sensor kinase activity"/>
    <property type="evidence" value="ECO:0007669"/>
    <property type="project" value="InterPro"/>
</dbReference>
<dbReference type="InterPro" id="IPR003594">
    <property type="entry name" value="HATPase_dom"/>
</dbReference>
<dbReference type="InterPro" id="IPR004358">
    <property type="entry name" value="Sig_transdc_His_kin-like_C"/>
</dbReference>
<evidence type="ECO:0000256" key="12">
    <source>
        <dbReference type="SAM" id="Phobius"/>
    </source>
</evidence>
<dbReference type="Pfam" id="PF00512">
    <property type="entry name" value="HisKA"/>
    <property type="match status" value="1"/>
</dbReference>
<accession>A0AA51X3X7</accession>
<gene>
    <name evidence="14" type="ORF">QYS47_33300</name>
</gene>
<feature type="transmembrane region" description="Helical" evidence="12">
    <location>
        <begin position="221"/>
        <end position="242"/>
    </location>
</feature>
<evidence type="ECO:0000256" key="9">
    <source>
        <dbReference type="ARBA" id="ARBA00022840"/>
    </source>
</evidence>
<name>A0AA51X3X7_9BACT</name>
<dbReference type="InterPro" id="IPR003661">
    <property type="entry name" value="HisK_dim/P_dom"/>
</dbReference>
<evidence type="ECO:0000256" key="3">
    <source>
        <dbReference type="ARBA" id="ARBA00012438"/>
    </source>
</evidence>
<dbReference type="Pfam" id="PF02518">
    <property type="entry name" value="HATPase_c"/>
    <property type="match status" value="1"/>
</dbReference>
<dbReference type="InterPro" id="IPR036097">
    <property type="entry name" value="HisK_dim/P_sf"/>
</dbReference>
<feature type="transmembrane region" description="Helical" evidence="12">
    <location>
        <begin position="311"/>
        <end position="329"/>
    </location>
</feature>
<reference evidence="14" key="1">
    <citation type="submission" date="2023-08" db="EMBL/GenBank/DDBJ databases">
        <title>Comparative genomics and taxonomic characterization of three novel marine species of genus Marivirga.</title>
        <authorList>
            <person name="Muhammad N."/>
            <person name="Kim S.-G."/>
        </authorList>
    </citation>
    <scope>NUCLEOTIDE SEQUENCE</scope>
    <source>
        <strain evidence="14">BKB1-2</strain>
    </source>
</reference>
<dbReference type="Gene3D" id="1.10.287.130">
    <property type="match status" value="1"/>
</dbReference>
<dbReference type="Pfam" id="PF07695">
    <property type="entry name" value="7TMR-DISM_7TM"/>
    <property type="match status" value="1"/>
</dbReference>
<dbReference type="PRINTS" id="PR00344">
    <property type="entry name" value="BCTRLSENSOR"/>
</dbReference>
<dbReference type="PANTHER" id="PTHR43711">
    <property type="entry name" value="TWO-COMPONENT HISTIDINE KINASE"/>
    <property type="match status" value="1"/>
</dbReference>
<evidence type="ECO:0000256" key="10">
    <source>
        <dbReference type="ARBA" id="ARBA00023012"/>
    </source>
</evidence>
<dbReference type="InterPro" id="IPR036890">
    <property type="entry name" value="HATPase_C_sf"/>
</dbReference>
<evidence type="ECO:0000256" key="8">
    <source>
        <dbReference type="ARBA" id="ARBA00022777"/>
    </source>
</evidence>
<feature type="transmembrane region" description="Helical" evidence="12">
    <location>
        <begin position="189"/>
        <end position="209"/>
    </location>
</feature>
<feature type="domain" description="Histidine kinase" evidence="13">
    <location>
        <begin position="448"/>
        <end position="663"/>
    </location>
</feature>
<dbReference type="PROSITE" id="PS50109">
    <property type="entry name" value="HIS_KIN"/>
    <property type="match status" value="1"/>
</dbReference>
<dbReference type="EC" id="2.7.13.3" evidence="3"/>
<organism evidence="14">
    <name type="scientific">Marivirga arenosa</name>
    <dbReference type="NCBI Taxonomy" id="3059076"/>
    <lineage>
        <taxon>Bacteria</taxon>
        <taxon>Pseudomonadati</taxon>
        <taxon>Bacteroidota</taxon>
        <taxon>Cytophagia</taxon>
        <taxon>Cytophagales</taxon>
        <taxon>Marivirgaceae</taxon>
        <taxon>Marivirga</taxon>
    </lineage>
</organism>
<comment type="subcellular location">
    <subcellularLocation>
        <location evidence="2">Cell membrane</location>
    </subcellularLocation>
</comment>
<evidence type="ECO:0000256" key="11">
    <source>
        <dbReference type="ARBA" id="ARBA00023136"/>
    </source>
</evidence>
<evidence type="ECO:0000259" key="13">
    <source>
        <dbReference type="PROSITE" id="PS50109"/>
    </source>
</evidence>